<dbReference type="InterPro" id="IPR025650">
    <property type="entry name" value="Alkyl-DHAP_Synthase"/>
</dbReference>
<reference evidence="4 5" key="1">
    <citation type="journal article" date="2024" name="Ann. Entomol. Soc. Am.">
        <title>Genomic analyses of the southern and eastern yellowjacket wasps (Hymenoptera: Vespidae) reveal evolutionary signatures of social life.</title>
        <authorList>
            <person name="Catto M.A."/>
            <person name="Caine P.B."/>
            <person name="Orr S.E."/>
            <person name="Hunt B.G."/>
            <person name="Goodisman M.A.D."/>
        </authorList>
    </citation>
    <scope>NUCLEOTIDE SEQUENCE [LARGE SCALE GENOMIC DNA]</scope>
    <source>
        <strain evidence="4">233</strain>
        <tissue evidence="4">Head and thorax</tissue>
    </source>
</reference>
<comment type="caution">
    <text evidence="4">The sequence shown here is derived from an EMBL/GenBank/DDBJ whole genome shotgun (WGS) entry which is preliminary data.</text>
</comment>
<dbReference type="PANTHER" id="PTHR46568:SF1">
    <property type="entry name" value="ALKYLDIHYDROXYACETONEPHOSPHATE SYNTHASE, PEROXISOMAL"/>
    <property type="match status" value="1"/>
</dbReference>
<comment type="pathway">
    <text evidence="2">Glycerolipid metabolism; ether lipid biosynthesis.</text>
</comment>
<keyword evidence="2" id="KW-0274">FAD</keyword>
<comment type="catalytic activity">
    <reaction evidence="2">
        <text>a long chain fatty alcohol + a 1-acylglycerone 3-phosphate = a 1-O-alkylglycerone 3-phosphate + a long-chain fatty acid + H(+)</text>
        <dbReference type="Rhea" id="RHEA:36171"/>
        <dbReference type="ChEBI" id="CHEBI:15378"/>
        <dbReference type="ChEBI" id="CHEBI:17135"/>
        <dbReference type="ChEBI" id="CHEBI:57534"/>
        <dbReference type="ChEBI" id="CHEBI:57560"/>
        <dbReference type="ChEBI" id="CHEBI:73315"/>
        <dbReference type="EC" id="2.5.1.26"/>
    </reaction>
</comment>
<comment type="function">
    <text evidence="2">Catalyzes the exchange of an acyl for a long-chain alkyl group and the formation of the ether bond in the biosynthesis of ether phospholipids.</text>
</comment>
<keyword evidence="5" id="KW-1185">Reference proteome</keyword>
<comment type="subcellular location">
    <subcellularLocation>
        <location evidence="2">Peroxisome</location>
    </subcellularLocation>
</comment>
<name>A0ABD2BYI6_VESSQ</name>
<protein>
    <recommendedName>
        <fullName evidence="1 2">Alkylglycerone-phosphate synthase</fullName>
        <shortName evidence="2">Alkyl-DHAP synthase</shortName>
        <ecNumber evidence="2">2.5.1.26</ecNumber>
    </recommendedName>
</protein>
<dbReference type="PANTHER" id="PTHR46568">
    <property type="entry name" value="ALKYLDIHYDROXYACETONEPHOSPHATE SYNTHASE, PEROXISOMAL"/>
    <property type="match status" value="1"/>
</dbReference>
<proteinExistence type="inferred from homology"/>
<keyword evidence="2" id="KW-0444">Lipid biosynthesis</keyword>
<comment type="similarity">
    <text evidence="2">Belongs to the FAD-binding oxidoreductase/transferase type 4 family.</text>
</comment>
<keyword evidence="2" id="KW-0576">Peroxisome</keyword>
<evidence type="ECO:0000256" key="2">
    <source>
        <dbReference type="RuleBase" id="RU363113"/>
    </source>
</evidence>
<dbReference type="InterPro" id="IPR016167">
    <property type="entry name" value="FAD-bd_PCMH_sub1"/>
</dbReference>
<evidence type="ECO:0000256" key="1">
    <source>
        <dbReference type="ARBA" id="ARBA00031574"/>
    </source>
</evidence>
<dbReference type="Proteomes" id="UP001607302">
    <property type="component" value="Unassembled WGS sequence"/>
</dbReference>
<organism evidence="4 5">
    <name type="scientific">Vespula squamosa</name>
    <name type="common">Southern yellow jacket</name>
    <name type="synonym">Wasp</name>
    <dbReference type="NCBI Taxonomy" id="30214"/>
    <lineage>
        <taxon>Eukaryota</taxon>
        <taxon>Metazoa</taxon>
        <taxon>Ecdysozoa</taxon>
        <taxon>Arthropoda</taxon>
        <taxon>Hexapoda</taxon>
        <taxon>Insecta</taxon>
        <taxon>Pterygota</taxon>
        <taxon>Neoptera</taxon>
        <taxon>Endopterygota</taxon>
        <taxon>Hymenoptera</taxon>
        <taxon>Apocrita</taxon>
        <taxon>Aculeata</taxon>
        <taxon>Vespoidea</taxon>
        <taxon>Vespidae</taxon>
        <taxon>Vespinae</taxon>
        <taxon>Vespula</taxon>
    </lineage>
</organism>
<dbReference type="GO" id="GO:0008609">
    <property type="term" value="F:alkylglycerone-phosphate synthase activity"/>
    <property type="evidence" value="ECO:0007669"/>
    <property type="project" value="UniProtKB-EC"/>
</dbReference>
<keyword evidence="2" id="KW-0285">Flavoprotein</keyword>
<dbReference type="AlphaFoldDB" id="A0ABD2BYI6"/>
<keyword evidence="2" id="KW-0443">Lipid metabolism</keyword>
<accession>A0ABD2BYI6</accession>
<dbReference type="GO" id="GO:0006629">
    <property type="term" value="P:lipid metabolic process"/>
    <property type="evidence" value="ECO:0007669"/>
    <property type="project" value="UniProtKB-KW"/>
</dbReference>
<sequence length="59" mass="7002">MSNKINTITSTKISENKSESTVPRNRQDVLKWNGWGYKDSRFRINDNNIIEFSGDRYYL</sequence>
<gene>
    <name evidence="4" type="ORF">V1478_001929</name>
</gene>
<dbReference type="GO" id="GO:0005777">
    <property type="term" value="C:peroxisome"/>
    <property type="evidence" value="ECO:0007669"/>
    <property type="project" value="UniProtKB-SubCell"/>
</dbReference>
<dbReference type="EC" id="2.5.1.26" evidence="2"/>
<feature type="region of interest" description="Disordered" evidence="3">
    <location>
        <begin position="1"/>
        <end position="24"/>
    </location>
</feature>
<evidence type="ECO:0000256" key="3">
    <source>
        <dbReference type="SAM" id="MobiDB-lite"/>
    </source>
</evidence>
<evidence type="ECO:0000313" key="4">
    <source>
        <dbReference type="EMBL" id="KAL2737843.1"/>
    </source>
</evidence>
<dbReference type="Gene3D" id="3.30.43.10">
    <property type="entry name" value="Uridine Diphospho-n-acetylenolpyruvylglucosamine Reductase, domain 2"/>
    <property type="match status" value="1"/>
</dbReference>
<keyword evidence="2" id="KW-0808">Transferase</keyword>
<comment type="cofactor">
    <cofactor evidence="2">
        <name>FAD</name>
        <dbReference type="ChEBI" id="CHEBI:57692"/>
    </cofactor>
</comment>
<comment type="subunit">
    <text evidence="2">Homodimer.</text>
</comment>
<dbReference type="EMBL" id="JAUDFV010000027">
    <property type="protein sequence ID" value="KAL2737843.1"/>
    <property type="molecule type" value="Genomic_DNA"/>
</dbReference>
<evidence type="ECO:0000313" key="5">
    <source>
        <dbReference type="Proteomes" id="UP001607302"/>
    </source>
</evidence>